<name>A0A381PUV6_9ZZZZ</name>
<protein>
    <recommendedName>
        <fullName evidence="1">GP-PDE domain-containing protein</fullName>
    </recommendedName>
</protein>
<dbReference type="GO" id="GO:0006629">
    <property type="term" value="P:lipid metabolic process"/>
    <property type="evidence" value="ECO:0007669"/>
    <property type="project" value="InterPro"/>
</dbReference>
<proteinExistence type="predicted"/>
<dbReference type="Gene3D" id="3.20.20.190">
    <property type="entry name" value="Phosphatidylinositol (PI) phosphodiesterase"/>
    <property type="match status" value="1"/>
</dbReference>
<feature type="domain" description="GP-PDE" evidence="1">
    <location>
        <begin position="21"/>
        <end position="253"/>
    </location>
</feature>
<sequence>MVKPIDMNSENIHPFFQGFNFFSFVHRGGAEEATENTLEAFKHASDMGFVFMETDIQGTKDGVVVVFHDYDLSRMAGINKKIEDLTFKEVKQIELIGGGRIPSLDELLSTFPQLRFNIDFKTENSIESGVNIILNHNALNRACLASFSTSRLNKIRKLAGPNCCSSMGQSEIVYLLFKSRHLPFPKVRGHCAQVPPSQWAIPIVTKKFVDYAHKENKFVHVWTIDKKSEMEELIELGVDGLMTDKPTTLMEVIRERNLI</sequence>
<dbReference type="AlphaFoldDB" id="A0A381PUV6"/>
<dbReference type="PANTHER" id="PTHR46211">
    <property type="entry name" value="GLYCEROPHOSPHORYL DIESTER PHOSPHODIESTERASE"/>
    <property type="match status" value="1"/>
</dbReference>
<accession>A0A381PUV6</accession>
<dbReference type="InterPro" id="IPR017946">
    <property type="entry name" value="PLC-like_Pdiesterase_TIM-brl"/>
</dbReference>
<evidence type="ECO:0000259" key="1">
    <source>
        <dbReference type="PROSITE" id="PS51704"/>
    </source>
</evidence>
<evidence type="ECO:0000313" key="2">
    <source>
        <dbReference type="EMBL" id="SUZ70318.1"/>
    </source>
</evidence>
<dbReference type="GO" id="GO:0008081">
    <property type="term" value="F:phosphoric diester hydrolase activity"/>
    <property type="evidence" value="ECO:0007669"/>
    <property type="project" value="InterPro"/>
</dbReference>
<dbReference type="Pfam" id="PF03009">
    <property type="entry name" value="GDPD"/>
    <property type="match status" value="1"/>
</dbReference>
<dbReference type="InterPro" id="IPR030395">
    <property type="entry name" value="GP_PDE_dom"/>
</dbReference>
<gene>
    <name evidence="2" type="ORF">METZ01_LOCUS23172</name>
</gene>
<dbReference type="SUPFAM" id="SSF51695">
    <property type="entry name" value="PLC-like phosphodiesterases"/>
    <property type="match status" value="1"/>
</dbReference>
<reference evidence="2" key="1">
    <citation type="submission" date="2018-05" db="EMBL/GenBank/DDBJ databases">
        <authorList>
            <person name="Lanie J.A."/>
            <person name="Ng W.-L."/>
            <person name="Kazmierczak K.M."/>
            <person name="Andrzejewski T.M."/>
            <person name="Davidsen T.M."/>
            <person name="Wayne K.J."/>
            <person name="Tettelin H."/>
            <person name="Glass J.I."/>
            <person name="Rusch D."/>
            <person name="Podicherti R."/>
            <person name="Tsui H.-C.T."/>
            <person name="Winkler M.E."/>
        </authorList>
    </citation>
    <scope>NUCLEOTIDE SEQUENCE</scope>
</reference>
<dbReference type="PANTHER" id="PTHR46211:SF14">
    <property type="entry name" value="GLYCEROPHOSPHODIESTER PHOSPHODIESTERASE"/>
    <property type="match status" value="1"/>
</dbReference>
<dbReference type="PROSITE" id="PS51704">
    <property type="entry name" value="GP_PDE"/>
    <property type="match status" value="1"/>
</dbReference>
<organism evidence="2">
    <name type="scientific">marine metagenome</name>
    <dbReference type="NCBI Taxonomy" id="408172"/>
    <lineage>
        <taxon>unclassified sequences</taxon>
        <taxon>metagenomes</taxon>
        <taxon>ecological metagenomes</taxon>
    </lineage>
</organism>
<dbReference type="EMBL" id="UINC01001087">
    <property type="protein sequence ID" value="SUZ70318.1"/>
    <property type="molecule type" value="Genomic_DNA"/>
</dbReference>